<dbReference type="PANTHER" id="PTHR16305">
    <property type="entry name" value="TESTICULAR SOLUBLE ADENYLYL CYCLASE"/>
    <property type="match status" value="1"/>
</dbReference>
<dbReference type="RefSeq" id="WP_345729364.1">
    <property type="nucleotide sequence ID" value="NZ_BAAAYN010000023.1"/>
</dbReference>
<accession>A0ABP6T0R6</accession>
<evidence type="ECO:0000313" key="5">
    <source>
        <dbReference type="EMBL" id="GAA3388896.1"/>
    </source>
</evidence>
<evidence type="ECO:0000313" key="6">
    <source>
        <dbReference type="Proteomes" id="UP001501676"/>
    </source>
</evidence>
<keyword evidence="1" id="KW-0547">Nucleotide-binding</keyword>
<dbReference type="Gene3D" id="3.40.50.300">
    <property type="entry name" value="P-loop containing nucleotide triphosphate hydrolases"/>
    <property type="match status" value="1"/>
</dbReference>
<proteinExistence type="predicted"/>
<organism evidence="5 6">
    <name type="scientific">Cryptosporangium minutisporangium</name>
    <dbReference type="NCBI Taxonomy" id="113569"/>
    <lineage>
        <taxon>Bacteria</taxon>
        <taxon>Bacillati</taxon>
        <taxon>Actinomycetota</taxon>
        <taxon>Actinomycetes</taxon>
        <taxon>Cryptosporangiales</taxon>
        <taxon>Cryptosporangiaceae</taxon>
        <taxon>Cryptosporangium</taxon>
    </lineage>
</organism>
<dbReference type="EMBL" id="BAAAYN010000023">
    <property type="protein sequence ID" value="GAA3388896.1"/>
    <property type="molecule type" value="Genomic_DNA"/>
</dbReference>
<evidence type="ECO:0000256" key="3">
    <source>
        <dbReference type="SAM" id="MobiDB-lite"/>
    </source>
</evidence>
<keyword evidence="2" id="KW-0067">ATP-binding</keyword>
<evidence type="ECO:0000256" key="1">
    <source>
        <dbReference type="ARBA" id="ARBA00022741"/>
    </source>
</evidence>
<evidence type="ECO:0000259" key="4">
    <source>
        <dbReference type="SMART" id="SM00382"/>
    </source>
</evidence>
<reference evidence="6" key="1">
    <citation type="journal article" date="2019" name="Int. J. Syst. Evol. Microbiol.">
        <title>The Global Catalogue of Microorganisms (GCM) 10K type strain sequencing project: providing services to taxonomists for standard genome sequencing and annotation.</title>
        <authorList>
            <consortium name="The Broad Institute Genomics Platform"/>
            <consortium name="The Broad Institute Genome Sequencing Center for Infectious Disease"/>
            <person name="Wu L."/>
            <person name="Ma J."/>
        </authorList>
    </citation>
    <scope>NUCLEOTIDE SEQUENCE [LARGE SCALE GENOMIC DNA]</scope>
    <source>
        <strain evidence="6">JCM 9458</strain>
    </source>
</reference>
<protein>
    <recommendedName>
        <fullName evidence="4">AAA+ ATPase domain-containing protein</fullName>
    </recommendedName>
</protein>
<dbReference type="InterPro" id="IPR041664">
    <property type="entry name" value="AAA_16"/>
</dbReference>
<feature type="region of interest" description="Disordered" evidence="3">
    <location>
        <begin position="292"/>
        <end position="315"/>
    </location>
</feature>
<feature type="compositionally biased region" description="Basic and acidic residues" evidence="3">
    <location>
        <begin position="292"/>
        <end position="303"/>
    </location>
</feature>
<dbReference type="InterPro" id="IPR027417">
    <property type="entry name" value="P-loop_NTPase"/>
</dbReference>
<dbReference type="PANTHER" id="PTHR16305:SF35">
    <property type="entry name" value="TRANSCRIPTIONAL ACTIVATOR DOMAIN"/>
    <property type="match status" value="1"/>
</dbReference>
<keyword evidence="6" id="KW-1185">Reference proteome</keyword>
<feature type="domain" description="AAA+ ATPase" evidence="4">
    <location>
        <begin position="35"/>
        <end position="304"/>
    </location>
</feature>
<dbReference type="SMART" id="SM00382">
    <property type="entry name" value="AAA"/>
    <property type="match status" value="1"/>
</dbReference>
<name>A0ABP6T0R6_9ACTN</name>
<dbReference type="InterPro" id="IPR003593">
    <property type="entry name" value="AAA+_ATPase"/>
</dbReference>
<dbReference type="Proteomes" id="UP001501676">
    <property type="component" value="Unassembled WGS sequence"/>
</dbReference>
<gene>
    <name evidence="5" type="ORF">GCM10020369_36890</name>
</gene>
<comment type="caution">
    <text evidence="5">The sequence shown here is derived from an EMBL/GenBank/DDBJ whole genome shotgun (WGS) entry which is preliminary data.</text>
</comment>
<dbReference type="SUPFAM" id="SSF52540">
    <property type="entry name" value="P-loop containing nucleoside triphosphate hydrolases"/>
    <property type="match status" value="1"/>
</dbReference>
<evidence type="ECO:0000256" key="2">
    <source>
        <dbReference type="ARBA" id="ARBA00022840"/>
    </source>
</evidence>
<dbReference type="Pfam" id="PF13191">
    <property type="entry name" value="AAA_16"/>
    <property type="match status" value="1"/>
</dbReference>
<sequence>MGAELPMEPDVGDGVVGRSSEREILASALAGLPASGRAILLRGDPGVGKTTLLECAARQAATRYRVYRISGVESEATLPFAALGELLVPLAGYFPALPRAQQESLEGALALGARSGPVNPYAVCVAVLNVLSLAGQEQPLVVLVDDLQWVDPDSLRVFQFLARRIAAEPVVLVAASREHLDARDGIVAVDVGGLPERECHRILHSRGLDLAAGVFRALLDFSRGNPLVLLEYASRLSAEQRSGQCPLPRSPDVGGRAERGWFIRLEALPVPTLLALTVVAAARHATVELLERAAPDRRHDPRPRSRGAGSRGRGR</sequence>